<evidence type="ECO:0000256" key="7">
    <source>
        <dbReference type="ARBA" id="ARBA00022833"/>
    </source>
</evidence>
<comment type="function">
    <text evidence="1 11 12">Catalyzes the sequential NAD-dependent oxidations of L-histidinol to L-histidinaldehyde and then to L-histidine.</text>
</comment>
<feature type="binding site" evidence="11 15">
    <location>
        <position position="256"/>
    </location>
    <ligand>
        <name>Zn(2+)</name>
        <dbReference type="ChEBI" id="CHEBI:29105"/>
    </ligand>
</feature>
<evidence type="ECO:0000256" key="2">
    <source>
        <dbReference type="ARBA" id="ARBA00004940"/>
    </source>
</evidence>
<evidence type="ECO:0000256" key="5">
    <source>
        <dbReference type="ARBA" id="ARBA00016531"/>
    </source>
</evidence>
<dbReference type="InterPro" id="IPR022695">
    <property type="entry name" value="Histidinol_DH_monofunct"/>
</dbReference>
<evidence type="ECO:0000256" key="4">
    <source>
        <dbReference type="ARBA" id="ARBA00012965"/>
    </source>
</evidence>
<feature type="binding site" evidence="11 15">
    <location>
        <position position="357"/>
    </location>
    <ligand>
        <name>Zn(2+)</name>
        <dbReference type="ChEBI" id="CHEBI:29105"/>
    </ligand>
</feature>
<dbReference type="GO" id="GO:0000105">
    <property type="term" value="P:L-histidine biosynthetic process"/>
    <property type="evidence" value="ECO:0007669"/>
    <property type="project" value="UniProtKB-UniRule"/>
</dbReference>
<evidence type="ECO:0000256" key="11">
    <source>
        <dbReference type="HAMAP-Rule" id="MF_01024"/>
    </source>
</evidence>
<dbReference type="OrthoDB" id="36308at2157"/>
<evidence type="ECO:0000256" key="16">
    <source>
        <dbReference type="RuleBase" id="RU004175"/>
    </source>
</evidence>
<keyword evidence="18" id="KW-1185">Reference proteome</keyword>
<dbReference type="PANTHER" id="PTHR21256:SF2">
    <property type="entry name" value="HISTIDINE BIOSYNTHESIS TRIFUNCTIONAL PROTEIN"/>
    <property type="match status" value="1"/>
</dbReference>
<evidence type="ECO:0000256" key="6">
    <source>
        <dbReference type="ARBA" id="ARBA00022723"/>
    </source>
</evidence>
<dbReference type="PIRSF" id="PIRSF000099">
    <property type="entry name" value="Histidinol_dh"/>
    <property type="match status" value="1"/>
</dbReference>
<gene>
    <name evidence="11" type="primary">hisD</name>
    <name evidence="17" type="ORF">ANME2D_01045</name>
</gene>
<comment type="caution">
    <text evidence="17">The sequence shown here is derived from an EMBL/GenBank/DDBJ whole genome shotgun (WGS) entry which is preliminary data.</text>
</comment>
<reference evidence="17 18" key="1">
    <citation type="journal article" date="2013" name="Nature">
        <title>Anaerobic oxidation of methane coupled to nitrate reduction in a novel archaeal lineage.</title>
        <authorList>
            <person name="Haroon M.F."/>
            <person name="Hu S."/>
            <person name="Shi Y."/>
            <person name="Imelfort M."/>
            <person name="Keller J."/>
            <person name="Hugenholtz P."/>
            <person name="Yuan Z."/>
            <person name="Tyson G.W."/>
        </authorList>
    </citation>
    <scope>NUCLEOTIDE SEQUENCE [LARGE SCALE GENOMIC DNA]</scope>
    <source>
        <strain evidence="17 18">ANME-2d</strain>
    </source>
</reference>
<dbReference type="UniPathway" id="UPA00031">
    <property type="reaction ID" value="UER00014"/>
</dbReference>
<feature type="binding site" evidence="11 14">
    <location>
        <position position="234"/>
    </location>
    <ligand>
        <name>substrate</name>
    </ligand>
</feature>
<comment type="catalytic activity">
    <reaction evidence="10 11 12">
        <text>L-histidinol + 2 NAD(+) + H2O = L-histidine + 2 NADH + 3 H(+)</text>
        <dbReference type="Rhea" id="RHEA:20641"/>
        <dbReference type="ChEBI" id="CHEBI:15377"/>
        <dbReference type="ChEBI" id="CHEBI:15378"/>
        <dbReference type="ChEBI" id="CHEBI:57540"/>
        <dbReference type="ChEBI" id="CHEBI:57595"/>
        <dbReference type="ChEBI" id="CHEBI:57699"/>
        <dbReference type="ChEBI" id="CHEBI:57945"/>
        <dbReference type="EC" id="1.1.1.23"/>
    </reaction>
</comment>
<comment type="similarity">
    <text evidence="3 11 12 16">Belongs to the histidinol dehydrogenase family.</text>
</comment>
<evidence type="ECO:0000256" key="15">
    <source>
        <dbReference type="PIRSR" id="PIRSR000099-4"/>
    </source>
</evidence>
<evidence type="ECO:0000313" key="17">
    <source>
        <dbReference type="EMBL" id="KCZ72615.1"/>
    </source>
</evidence>
<dbReference type="GO" id="GO:0051287">
    <property type="term" value="F:NAD binding"/>
    <property type="evidence" value="ECO:0007669"/>
    <property type="project" value="InterPro"/>
</dbReference>
<dbReference type="RefSeq" id="WP_048089515.1">
    <property type="nucleotide sequence ID" value="NZ_JMIY01000002.1"/>
</dbReference>
<dbReference type="NCBIfam" id="TIGR00069">
    <property type="entry name" value="hisD"/>
    <property type="match status" value="1"/>
</dbReference>
<feature type="binding site" evidence="11 14">
    <location>
        <position position="416"/>
    </location>
    <ligand>
        <name>substrate</name>
    </ligand>
</feature>
<dbReference type="Gene3D" id="1.20.5.1300">
    <property type="match status" value="1"/>
</dbReference>
<dbReference type="HAMAP" id="MF_01024">
    <property type="entry name" value="HisD"/>
    <property type="match status" value="1"/>
</dbReference>
<keyword evidence="7 11" id="KW-0862">Zinc</keyword>
<feature type="active site" description="Proton acceptor" evidence="11 13">
    <location>
        <position position="323"/>
    </location>
</feature>
<feature type="binding site" evidence="11 15">
    <location>
        <position position="259"/>
    </location>
    <ligand>
        <name>Zn(2+)</name>
        <dbReference type="ChEBI" id="CHEBI:29105"/>
    </ligand>
</feature>
<feature type="binding site" evidence="11 14">
    <location>
        <position position="324"/>
    </location>
    <ligand>
        <name>substrate</name>
    </ligand>
</feature>
<keyword evidence="9 11" id="KW-0368">Histidine biosynthesis</keyword>
<sequence length="427" mass="45609">MLYRRISELTDDDIEQIMPREMDFFEIMDYVSKIIDDVKREGDEALRRFTKEFDGADILNLEVEDIEIENAYEVVNPDLIEAMENAAANIVAYHGIQVESDLSLTEVVPGLILGFKTTPIASAGCYVPGGAIAFPTTALMTVIPAKIAGVVEVTVCTPPNKDGKIDPVTLVAADMAGADRIFKVGGAHAIAAMAFGTETIPPVDKIVGPGSVYVTAAKMLIRGIVEIDFPTGPSEIVVLADETGEAGWIAADMIAQAEHDPKATAILITTSTELADKVKEELEAQVKTLPGKDTIEKSLEHAAILIAESIDEGIITSDRLAPEHLEIMVADPLDVLQKVQHAGSISVGKYAPAAAGDYASGTSHVLPTGGYVRMVSGLNVNHFITRVCVQIINEPGLESLRDTIIRLAEAEGSHGHAASVKKRFSKG</sequence>
<keyword evidence="11 12" id="KW-0028">Amino-acid biosynthesis</keyword>
<comment type="caution">
    <text evidence="11">Lacks conserved residue(s) required for the propagation of feature annotation.</text>
</comment>
<dbReference type="PATRIC" id="fig|1392998.3.peg.1211"/>
<feature type="binding site" evidence="11 15">
    <location>
        <position position="416"/>
    </location>
    <ligand>
        <name>Zn(2+)</name>
        <dbReference type="ChEBI" id="CHEBI:29105"/>
    </ligand>
</feature>
<feature type="binding site" evidence="11 14">
    <location>
        <position position="259"/>
    </location>
    <ligand>
        <name>substrate</name>
    </ligand>
</feature>
<evidence type="ECO:0000256" key="8">
    <source>
        <dbReference type="ARBA" id="ARBA00023002"/>
    </source>
</evidence>
<evidence type="ECO:0000256" key="9">
    <source>
        <dbReference type="ARBA" id="ARBA00023102"/>
    </source>
</evidence>
<dbReference type="SUPFAM" id="SSF53720">
    <property type="entry name" value="ALDH-like"/>
    <property type="match status" value="1"/>
</dbReference>
<dbReference type="Pfam" id="PF00815">
    <property type="entry name" value="Histidinol_dh"/>
    <property type="match status" value="1"/>
</dbReference>
<feature type="active site" description="Proton acceptor" evidence="11 13">
    <location>
        <position position="324"/>
    </location>
</feature>
<name>A0A062VBC3_9EURY</name>
<evidence type="ECO:0000256" key="3">
    <source>
        <dbReference type="ARBA" id="ARBA00010178"/>
    </source>
</evidence>
<feature type="binding site" evidence="11 14">
    <location>
        <position position="357"/>
    </location>
    <ligand>
        <name>substrate</name>
    </ligand>
</feature>
<dbReference type="EC" id="1.1.1.23" evidence="4 11"/>
<evidence type="ECO:0000256" key="14">
    <source>
        <dbReference type="PIRSR" id="PIRSR000099-3"/>
    </source>
</evidence>
<dbReference type="FunFam" id="3.40.50.1980:FF:000001">
    <property type="entry name" value="Histidinol dehydrogenase"/>
    <property type="match status" value="1"/>
</dbReference>
<dbReference type="InterPro" id="IPR012131">
    <property type="entry name" value="Hstdl_DH"/>
</dbReference>
<dbReference type="PRINTS" id="PR00083">
    <property type="entry name" value="HOLDHDRGNASE"/>
</dbReference>
<dbReference type="GO" id="GO:0008270">
    <property type="term" value="F:zinc ion binding"/>
    <property type="evidence" value="ECO:0007669"/>
    <property type="project" value="UniProtKB-UniRule"/>
</dbReference>
<dbReference type="CDD" id="cd06572">
    <property type="entry name" value="Histidinol_dh"/>
    <property type="match status" value="1"/>
</dbReference>
<evidence type="ECO:0000256" key="10">
    <source>
        <dbReference type="ARBA" id="ARBA00049489"/>
    </source>
</evidence>
<keyword evidence="6 11" id="KW-0479">Metal-binding</keyword>
<accession>A0A062VBC3</accession>
<evidence type="ECO:0000256" key="12">
    <source>
        <dbReference type="PIRNR" id="PIRNR000099"/>
    </source>
</evidence>
<evidence type="ECO:0000313" key="18">
    <source>
        <dbReference type="Proteomes" id="UP000027153"/>
    </source>
</evidence>
<dbReference type="GO" id="GO:0004399">
    <property type="term" value="F:histidinol dehydrogenase activity"/>
    <property type="evidence" value="ECO:0007669"/>
    <property type="project" value="UniProtKB-UniRule"/>
</dbReference>
<dbReference type="Proteomes" id="UP000027153">
    <property type="component" value="Unassembled WGS sequence"/>
</dbReference>
<comment type="pathway">
    <text evidence="2 11 12">Amino-acid biosynthesis; L-histidine biosynthesis; L-histidine from 5-phospho-alpha-D-ribose 1-diphosphate: step 9/9.</text>
</comment>
<protein>
    <recommendedName>
        <fullName evidence="5 11">Histidinol dehydrogenase</fullName>
        <shortName evidence="11 12">HDH</shortName>
        <ecNumber evidence="4 11">1.1.1.23</ecNumber>
    </recommendedName>
</protein>
<dbReference type="AlphaFoldDB" id="A0A062VBC3"/>
<keyword evidence="8 11" id="KW-0560">Oxidoreductase</keyword>
<feature type="binding site" evidence="11 14">
    <location>
        <position position="411"/>
    </location>
    <ligand>
        <name>substrate</name>
    </ligand>
</feature>
<dbReference type="Gene3D" id="3.40.50.1980">
    <property type="entry name" value="Nitrogenase molybdenum iron protein domain"/>
    <property type="match status" value="2"/>
</dbReference>
<evidence type="ECO:0000256" key="1">
    <source>
        <dbReference type="ARBA" id="ARBA00003850"/>
    </source>
</evidence>
<comment type="cofactor">
    <cofactor evidence="11 15">
        <name>Zn(2+)</name>
        <dbReference type="ChEBI" id="CHEBI:29105"/>
    </cofactor>
    <text evidence="11 15">Binds 1 zinc ion per subunit.</text>
</comment>
<dbReference type="FunFam" id="3.40.50.1980:FF:000026">
    <property type="entry name" value="Histidinol dehydrogenase"/>
    <property type="match status" value="1"/>
</dbReference>
<dbReference type="EMBL" id="JMIY01000002">
    <property type="protein sequence ID" value="KCZ72615.1"/>
    <property type="molecule type" value="Genomic_DNA"/>
</dbReference>
<dbReference type="GO" id="GO:0005737">
    <property type="term" value="C:cytoplasm"/>
    <property type="evidence" value="ECO:0007669"/>
    <property type="project" value="TreeGrafter"/>
</dbReference>
<proteinExistence type="inferred from homology"/>
<evidence type="ECO:0000256" key="13">
    <source>
        <dbReference type="PIRSR" id="PIRSR000099-1"/>
    </source>
</evidence>
<dbReference type="InterPro" id="IPR016161">
    <property type="entry name" value="Ald_DH/histidinol_DH"/>
</dbReference>
<dbReference type="PANTHER" id="PTHR21256">
    <property type="entry name" value="HISTIDINOL DEHYDROGENASE HDH"/>
    <property type="match status" value="1"/>
</dbReference>
<organism evidence="17 18">
    <name type="scientific">Candidatus Methanoperedens nitratireducens</name>
    <dbReference type="NCBI Taxonomy" id="1392998"/>
    <lineage>
        <taxon>Archaea</taxon>
        <taxon>Methanobacteriati</taxon>
        <taxon>Methanobacteriota</taxon>
        <taxon>Stenosarchaea group</taxon>
        <taxon>Methanomicrobia</taxon>
        <taxon>Methanosarcinales</taxon>
        <taxon>ANME-2 cluster</taxon>
        <taxon>Candidatus Methanoperedentaceae</taxon>
        <taxon>Candidatus Methanoperedens</taxon>
    </lineage>
</organism>
<keyword evidence="11 12" id="KW-0520">NAD</keyword>
<feature type="binding site" evidence="11 14">
    <location>
        <position position="256"/>
    </location>
    <ligand>
        <name>substrate</name>
    </ligand>
</feature>